<accession>A0A2V1AKW4</accession>
<feature type="region of interest" description="Disordered" evidence="4">
    <location>
        <begin position="1"/>
        <end position="67"/>
    </location>
</feature>
<sequence>MRDLSDNQSAEQHHECNDESQKNRHSEPNEDDNDGVLQDFAGVQVGQDLDEEHEGFHESSSDGDESVREFTATISPSNHTSGLRSHRDLIREVVGQERTHSGTNLIEVVQRLVGNIEGSPFSRQSTEFENLISNLSQRDDPFIVLESLNELSERLLMMNGITAERLIPSNKFARALVDILREPLFEDHLELHLVTCRCLFNFLEVNQDFIHDALTNGAVEVLIIQLLDIKYIDLTEQALQALEMISRERISHNLIFQSAAKSFRIASTHGINVTEDFRDAFRLECG</sequence>
<comment type="caution">
    <text evidence="6">The sequence shown here is derived from an EMBL/GenBank/DDBJ whole genome shotgun (WGS) entry which is preliminary data.</text>
</comment>
<dbReference type="VEuPathDB" id="FungiDB:CXQ87_001286"/>
<dbReference type="GO" id="GO:0043161">
    <property type="term" value="P:proteasome-mediated ubiquitin-dependent protein catabolic process"/>
    <property type="evidence" value="ECO:0007669"/>
    <property type="project" value="TreeGrafter"/>
</dbReference>
<dbReference type="GO" id="GO:0000209">
    <property type="term" value="P:protein polyubiquitination"/>
    <property type="evidence" value="ECO:0007669"/>
    <property type="project" value="TreeGrafter"/>
</dbReference>
<evidence type="ECO:0000256" key="1">
    <source>
        <dbReference type="ARBA" id="ARBA00000885"/>
    </source>
</evidence>
<feature type="domain" description="E3 ubiquitin-protein ligase TRIP12-like TPR repeats" evidence="5">
    <location>
        <begin position="119"/>
        <end position="249"/>
    </location>
</feature>
<evidence type="ECO:0000256" key="3">
    <source>
        <dbReference type="ARBA" id="ARBA00022679"/>
    </source>
</evidence>
<dbReference type="Proteomes" id="UP000244406">
    <property type="component" value="Unassembled WGS sequence"/>
</dbReference>
<proteinExistence type="predicted"/>
<feature type="compositionally biased region" description="Basic and acidic residues" evidence="4">
    <location>
        <begin position="1"/>
        <end position="28"/>
    </location>
</feature>
<dbReference type="AlphaFoldDB" id="A0A2V1AKW4"/>
<dbReference type="PANTHER" id="PTHR45670">
    <property type="entry name" value="E3 UBIQUITIN-PROTEIN LIGASE TRIP12"/>
    <property type="match status" value="1"/>
</dbReference>
<evidence type="ECO:0000313" key="7">
    <source>
        <dbReference type="Proteomes" id="UP000244406"/>
    </source>
</evidence>
<dbReference type="Gene3D" id="1.25.10.10">
    <property type="entry name" value="Leucine-rich Repeat Variant"/>
    <property type="match status" value="1"/>
</dbReference>
<keyword evidence="3" id="KW-0808">Transferase</keyword>
<keyword evidence="7" id="KW-1185">Reference proteome</keyword>
<evidence type="ECO:0000313" key="6">
    <source>
        <dbReference type="EMBL" id="PVH18362.1"/>
    </source>
</evidence>
<dbReference type="InterPro" id="IPR045322">
    <property type="entry name" value="HECTD1/TRIP12-like"/>
</dbReference>
<dbReference type="RefSeq" id="XP_025339302.1">
    <property type="nucleotide sequence ID" value="XM_025479829.1"/>
</dbReference>
<evidence type="ECO:0000256" key="4">
    <source>
        <dbReference type="SAM" id="MobiDB-lite"/>
    </source>
</evidence>
<dbReference type="SUPFAM" id="SSF48371">
    <property type="entry name" value="ARM repeat"/>
    <property type="match status" value="1"/>
</dbReference>
<dbReference type="Pfam" id="PF25579">
    <property type="entry name" value="TPR_TRIP12_N"/>
    <property type="match status" value="1"/>
</dbReference>
<organism evidence="6 7">
    <name type="scientific">Candidozyma duobushaemuli</name>
    <dbReference type="NCBI Taxonomy" id="1231522"/>
    <lineage>
        <taxon>Eukaryota</taxon>
        <taxon>Fungi</taxon>
        <taxon>Dikarya</taxon>
        <taxon>Ascomycota</taxon>
        <taxon>Saccharomycotina</taxon>
        <taxon>Pichiomycetes</taxon>
        <taxon>Metschnikowiaceae</taxon>
        <taxon>Candidozyma</taxon>
    </lineage>
</organism>
<reference evidence="6 7" key="1">
    <citation type="submission" date="2017-12" db="EMBL/GenBank/DDBJ databases">
        <title>Genome Sequence of the Amphotericin B-resistant Candida duobushaemulonii strain, B09383.</title>
        <authorList>
            <person name="Chow N.A."/>
            <person name="Gade L."/>
            <person name="Batra D."/>
            <person name="Rowe L.A."/>
            <person name="Loparev V.N."/>
            <person name="Litvintseva A.P."/>
        </authorList>
    </citation>
    <scope>NUCLEOTIDE SEQUENCE [LARGE SCALE GENOMIC DNA]</scope>
    <source>
        <strain evidence="6 7">B09383</strain>
    </source>
</reference>
<gene>
    <name evidence="6" type="ORF">CXQ87_001286</name>
</gene>
<name>A0A2V1AKW4_9ASCO</name>
<protein>
    <recommendedName>
        <fullName evidence="2">HECT-type E3 ubiquitin transferase</fullName>
        <ecNumber evidence="2">2.3.2.26</ecNumber>
    </recommendedName>
</protein>
<dbReference type="GO" id="GO:0061630">
    <property type="term" value="F:ubiquitin protein ligase activity"/>
    <property type="evidence" value="ECO:0007669"/>
    <property type="project" value="UniProtKB-EC"/>
</dbReference>
<dbReference type="EC" id="2.3.2.26" evidence="2"/>
<dbReference type="PANTHER" id="PTHR45670:SF1">
    <property type="entry name" value="E3 UBIQUITIN-PROTEIN LIGASE HECTD1"/>
    <property type="match status" value="1"/>
</dbReference>
<evidence type="ECO:0000259" key="5">
    <source>
        <dbReference type="Pfam" id="PF25579"/>
    </source>
</evidence>
<dbReference type="EMBL" id="PKFP01000008">
    <property type="protein sequence ID" value="PVH18362.1"/>
    <property type="molecule type" value="Genomic_DNA"/>
</dbReference>
<dbReference type="InterPro" id="IPR011989">
    <property type="entry name" value="ARM-like"/>
</dbReference>
<comment type="catalytic activity">
    <reaction evidence="1">
        <text>S-ubiquitinyl-[E2 ubiquitin-conjugating enzyme]-L-cysteine + [acceptor protein]-L-lysine = [E2 ubiquitin-conjugating enzyme]-L-cysteine + N(6)-ubiquitinyl-[acceptor protein]-L-lysine.</text>
        <dbReference type="EC" id="2.3.2.26"/>
    </reaction>
</comment>
<feature type="compositionally biased region" description="Basic and acidic residues" evidence="4">
    <location>
        <begin position="54"/>
        <end position="67"/>
    </location>
</feature>
<evidence type="ECO:0000256" key="2">
    <source>
        <dbReference type="ARBA" id="ARBA00012485"/>
    </source>
</evidence>
<dbReference type="GeneID" id="37001286"/>
<dbReference type="InterPro" id="IPR057948">
    <property type="entry name" value="TPR_TRIP12_N"/>
</dbReference>
<dbReference type="GO" id="GO:0016607">
    <property type="term" value="C:nuclear speck"/>
    <property type="evidence" value="ECO:0007669"/>
    <property type="project" value="TreeGrafter"/>
</dbReference>
<dbReference type="InterPro" id="IPR016024">
    <property type="entry name" value="ARM-type_fold"/>
</dbReference>